<dbReference type="Proteomes" id="UP001295469">
    <property type="component" value="Chromosome C01"/>
</dbReference>
<proteinExistence type="predicted"/>
<dbReference type="AlphaFoldDB" id="A0A816RKE9"/>
<dbReference type="EMBL" id="HG994365">
    <property type="protein sequence ID" value="CAF2074482.1"/>
    <property type="molecule type" value="Genomic_DNA"/>
</dbReference>
<accession>A0A816RKE9</accession>
<gene>
    <name evidence="2" type="ORF">DARMORV10_C01P32680.1</name>
</gene>
<organism evidence="2">
    <name type="scientific">Brassica napus</name>
    <name type="common">Rape</name>
    <dbReference type="NCBI Taxonomy" id="3708"/>
    <lineage>
        <taxon>Eukaryota</taxon>
        <taxon>Viridiplantae</taxon>
        <taxon>Streptophyta</taxon>
        <taxon>Embryophyta</taxon>
        <taxon>Tracheophyta</taxon>
        <taxon>Spermatophyta</taxon>
        <taxon>Magnoliopsida</taxon>
        <taxon>eudicotyledons</taxon>
        <taxon>Gunneridae</taxon>
        <taxon>Pentapetalae</taxon>
        <taxon>rosids</taxon>
        <taxon>malvids</taxon>
        <taxon>Brassicales</taxon>
        <taxon>Brassicaceae</taxon>
        <taxon>Brassiceae</taxon>
        <taxon>Brassica</taxon>
    </lineage>
</organism>
<sequence length="60" mass="6759">NTKISYSSLSTWLILGFFSPIWVGCEFDHDASDHDISLIISFCYLHISLLLISLLSPQLS</sequence>
<keyword evidence="1" id="KW-1133">Transmembrane helix</keyword>
<feature type="transmembrane region" description="Helical" evidence="1">
    <location>
        <begin position="6"/>
        <end position="24"/>
    </location>
</feature>
<evidence type="ECO:0000313" key="2">
    <source>
        <dbReference type="EMBL" id="CAF2074482.1"/>
    </source>
</evidence>
<feature type="non-terminal residue" evidence="2">
    <location>
        <position position="60"/>
    </location>
</feature>
<evidence type="ECO:0000256" key="1">
    <source>
        <dbReference type="SAM" id="Phobius"/>
    </source>
</evidence>
<keyword evidence="1" id="KW-0472">Membrane</keyword>
<feature type="transmembrane region" description="Helical" evidence="1">
    <location>
        <begin position="36"/>
        <end position="55"/>
    </location>
</feature>
<name>A0A816RKE9_BRANA</name>
<reference evidence="2" key="1">
    <citation type="submission" date="2021-01" db="EMBL/GenBank/DDBJ databases">
        <authorList>
            <consortium name="Genoscope - CEA"/>
            <person name="William W."/>
        </authorList>
    </citation>
    <scope>NUCLEOTIDE SEQUENCE</scope>
</reference>
<keyword evidence="1" id="KW-0812">Transmembrane</keyword>
<protein>
    <submittedName>
        <fullName evidence="2">(rape) hypothetical protein</fullName>
    </submittedName>
</protein>